<comment type="caution">
    <text evidence="3">The sequence shown here is derived from an EMBL/GenBank/DDBJ whole genome shotgun (WGS) entry which is preliminary data.</text>
</comment>
<reference evidence="4" key="1">
    <citation type="journal article" date="2019" name="Int. J. Syst. Evol. Microbiol.">
        <title>The Global Catalogue of Microorganisms (GCM) 10K type strain sequencing project: providing services to taxonomists for standard genome sequencing and annotation.</title>
        <authorList>
            <consortium name="The Broad Institute Genomics Platform"/>
            <consortium name="The Broad Institute Genome Sequencing Center for Infectious Disease"/>
            <person name="Wu L."/>
            <person name="Ma J."/>
        </authorList>
    </citation>
    <scope>NUCLEOTIDE SEQUENCE [LARGE SCALE GENOMIC DNA]</scope>
    <source>
        <strain evidence="4">JCM 16548</strain>
    </source>
</reference>
<feature type="transmembrane region" description="Helical" evidence="2">
    <location>
        <begin position="141"/>
        <end position="164"/>
    </location>
</feature>
<evidence type="ECO:0000313" key="3">
    <source>
        <dbReference type="EMBL" id="GAA3690506.1"/>
    </source>
</evidence>
<feature type="compositionally biased region" description="Pro residues" evidence="1">
    <location>
        <begin position="276"/>
        <end position="288"/>
    </location>
</feature>
<feature type="transmembrane region" description="Helical" evidence="2">
    <location>
        <begin position="46"/>
        <end position="68"/>
    </location>
</feature>
<keyword evidence="2" id="KW-0812">Transmembrane</keyword>
<dbReference type="RefSeq" id="WP_344810381.1">
    <property type="nucleotide sequence ID" value="NZ_BAAAYX010000002.1"/>
</dbReference>
<dbReference type="Proteomes" id="UP001500051">
    <property type="component" value="Unassembled WGS sequence"/>
</dbReference>
<feature type="region of interest" description="Disordered" evidence="1">
    <location>
        <begin position="264"/>
        <end position="288"/>
    </location>
</feature>
<keyword evidence="4" id="KW-1185">Reference proteome</keyword>
<accession>A0ABP7CH59</accession>
<feature type="transmembrane region" description="Helical" evidence="2">
    <location>
        <begin position="111"/>
        <end position="134"/>
    </location>
</feature>
<dbReference type="EMBL" id="BAAAYX010000002">
    <property type="protein sequence ID" value="GAA3690506.1"/>
    <property type="molecule type" value="Genomic_DNA"/>
</dbReference>
<proteinExistence type="predicted"/>
<gene>
    <name evidence="3" type="ORF">GCM10022204_01790</name>
</gene>
<evidence type="ECO:0000313" key="4">
    <source>
        <dbReference type="Proteomes" id="UP001500051"/>
    </source>
</evidence>
<keyword evidence="2" id="KW-0472">Membrane</keyword>
<protein>
    <recommendedName>
        <fullName evidence="5">Membrane proteinase PrsW, cleaves anti-sigma factor RsiW, M82 family</fullName>
    </recommendedName>
</protein>
<feature type="transmembrane region" description="Helical" evidence="2">
    <location>
        <begin position="237"/>
        <end position="255"/>
    </location>
</feature>
<dbReference type="InterPro" id="IPR026898">
    <property type="entry name" value="PrsW"/>
</dbReference>
<dbReference type="Pfam" id="PF13367">
    <property type="entry name" value="PrsW-protease"/>
    <property type="match status" value="1"/>
</dbReference>
<name>A0ABP7CH59_9ACTN</name>
<dbReference type="PANTHER" id="PTHR36844">
    <property type="entry name" value="PROTEASE PRSW"/>
    <property type="match status" value="1"/>
</dbReference>
<feature type="transmembrane region" description="Helical" evidence="2">
    <location>
        <begin position="80"/>
        <end position="99"/>
    </location>
</feature>
<evidence type="ECO:0000256" key="1">
    <source>
        <dbReference type="SAM" id="MobiDB-lite"/>
    </source>
</evidence>
<keyword evidence="2" id="KW-1133">Transmembrane helix</keyword>
<sequence>MSTSTTPPPARRVPRRVRWAWLLVLLGGVAGYLIVLRTLVATQNPLYVPSLLLLGSAVVPASVLVYAASGPRRAQVGAGLIAAVAGIGGVIGTVAAGTLEYDTLQRLGAVPMIMVGLIEESAKLVVPLIILLFARRRDPAAGVIIGVASGMGFATLETMGYGFSALLQSRSLADLDQTLLLRGLLSPAGHVAWTGVATAALWRIPSAARKARAVGLFVATFAAAVALHALWDGSELWLVRTVVGVVSFAGLLIVVHRSRRAADREQEPPTWTYGPYVPPPGAVDPATP</sequence>
<evidence type="ECO:0008006" key="5">
    <source>
        <dbReference type="Google" id="ProtNLM"/>
    </source>
</evidence>
<feature type="transmembrane region" description="Helical" evidence="2">
    <location>
        <begin position="184"/>
        <end position="202"/>
    </location>
</feature>
<organism evidence="3 4">
    <name type="scientific">Microlunatus aurantiacus</name>
    <dbReference type="NCBI Taxonomy" id="446786"/>
    <lineage>
        <taxon>Bacteria</taxon>
        <taxon>Bacillati</taxon>
        <taxon>Actinomycetota</taxon>
        <taxon>Actinomycetes</taxon>
        <taxon>Propionibacteriales</taxon>
        <taxon>Propionibacteriaceae</taxon>
        <taxon>Microlunatus</taxon>
    </lineage>
</organism>
<dbReference type="PANTHER" id="PTHR36844:SF1">
    <property type="entry name" value="PROTEASE PRSW"/>
    <property type="match status" value="1"/>
</dbReference>
<evidence type="ECO:0000256" key="2">
    <source>
        <dbReference type="SAM" id="Phobius"/>
    </source>
</evidence>
<feature type="transmembrane region" description="Helical" evidence="2">
    <location>
        <begin position="214"/>
        <end position="231"/>
    </location>
</feature>
<feature type="transmembrane region" description="Helical" evidence="2">
    <location>
        <begin position="20"/>
        <end position="40"/>
    </location>
</feature>